<gene>
    <name evidence="7" type="ORF">IAI61_03425</name>
</gene>
<evidence type="ECO:0000256" key="2">
    <source>
        <dbReference type="ARBA" id="ARBA00022643"/>
    </source>
</evidence>
<dbReference type="EMBL" id="JACTNG010000001">
    <property type="protein sequence ID" value="MBO1078068.1"/>
    <property type="molecule type" value="Genomic_DNA"/>
</dbReference>
<dbReference type="InterPro" id="IPR051260">
    <property type="entry name" value="Diverse_substr_monoxygenases"/>
</dbReference>
<evidence type="ECO:0000256" key="4">
    <source>
        <dbReference type="ARBA" id="ARBA00023033"/>
    </source>
</evidence>
<dbReference type="InterPro" id="IPR011251">
    <property type="entry name" value="Luciferase-like_dom"/>
</dbReference>
<evidence type="ECO:0000313" key="7">
    <source>
        <dbReference type="EMBL" id="MBO1078068.1"/>
    </source>
</evidence>
<organism evidence="7 8">
    <name type="scientific">Roseomonas haemaphysalidis</name>
    <dbReference type="NCBI Taxonomy" id="2768162"/>
    <lineage>
        <taxon>Bacteria</taxon>
        <taxon>Pseudomonadati</taxon>
        <taxon>Pseudomonadota</taxon>
        <taxon>Alphaproteobacteria</taxon>
        <taxon>Acetobacterales</taxon>
        <taxon>Roseomonadaceae</taxon>
        <taxon>Roseomonas</taxon>
    </lineage>
</organism>
<dbReference type="SUPFAM" id="SSF51679">
    <property type="entry name" value="Bacterial luciferase-like"/>
    <property type="match status" value="1"/>
</dbReference>
<evidence type="ECO:0000256" key="1">
    <source>
        <dbReference type="ARBA" id="ARBA00022630"/>
    </source>
</evidence>
<dbReference type="Pfam" id="PF00296">
    <property type="entry name" value="Bac_luciferase"/>
    <property type="match status" value="1"/>
</dbReference>
<dbReference type="Proteomes" id="UP001518989">
    <property type="component" value="Unassembled WGS sequence"/>
</dbReference>
<keyword evidence="8" id="KW-1185">Reference proteome</keyword>
<sequence>MPRRWPGLEVSDAFHDLAWPDCEGSQLVSRRGQMKLGMSMRGIGYHPAAWMHPDVPADGTLRFEHYVRNAQAAERGKFDMIFFADGIGIREKDEPRGSLARSGYELVEMEPLTLLPALAPLTRNIGLVTTASTTYNEPYHIARKFATLDLISGGRAGWNIVTSWSDAEAQNFSRAKHLDYDTRYERAAEFVEVVKGLWDSWEDDALLYDRASGVFYDESRMHLLNHQGKHFQVKGPLNVAGMPQGRPVLFQAGAAGQGRDIAAATADVVYSAAADIAIAKTYYDDVKARMAAHGREPHQLKIMPGVRTVVGRTRAEAQAKLDQLQDLLDPMVGLARVYAALGDLSGHDLDGPVPEPTRDAQIRSSTESVMRLARAENLTIRQLYKRITAGGFCLVGTAADIADGLQEWFEAGACDGFNILPTHLPAGCEEFVEYVTPELQRRGLFRREYEGPTLRENLGLERPVNRYTSLRLRAAAE</sequence>
<protein>
    <submittedName>
        <fullName evidence="7">LLM class flavin-dependent oxidoreductase</fullName>
    </submittedName>
</protein>
<evidence type="ECO:0000313" key="8">
    <source>
        <dbReference type="Proteomes" id="UP001518989"/>
    </source>
</evidence>
<dbReference type="Gene3D" id="3.20.20.30">
    <property type="entry name" value="Luciferase-like domain"/>
    <property type="match status" value="1"/>
</dbReference>
<accession>A0ABS3KKR9</accession>
<proteinExistence type="inferred from homology"/>
<reference evidence="7 8" key="1">
    <citation type="submission" date="2020-09" db="EMBL/GenBank/DDBJ databases">
        <title>Roseomonas.</title>
        <authorList>
            <person name="Zhu W."/>
        </authorList>
    </citation>
    <scope>NUCLEOTIDE SEQUENCE [LARGE SCALE GENOMIC DNA]</scope>
    <source>
        <strain evidence="7 8">573</strain>
    </source>
</reference>
<comment type="caution">
    <text evidence="7">The sequence shown here is derived from an EMBL/GenBank/DDBJ whole genome shotgun (WGS) entry which is preliminary data.</text>
</comment>
<name>A0ABS3KKR9_9PROT</name>
<dbReference type="CDD" id="cd01095">
    <property type="entry name" value="Nitrilotriacetate_monoxgenase"/>
    <property type="match status" value="1"/>
</dbReference>
<dbReference type="InterPro" id="IPR016215">
    <property type="entry name" value="NTA_MOA"/>
</dbReference>
<evidence type="ECO:0000259" key="6">
    <source>
        <dbReference type="Pfam" id="PF00296"/>
    </source>
</evidence>
<dbReference type="PANTHER" id="PTHR30011">
    <property type="entry name" value="ALKANESULFONATE MONOOXYGENASE-RELATED"/>
    <property type="match status" value="1"/>
</dbReference>
<evidence type="ECO:0000256" key="3">
    <source>
        <dbReference type="ARBA" id="ARBA00023002"/>
    </source>
</evidence>
<dbReference type="NCBIfam" id="TIGR03860">
    <property type="entry name" value="FMN_nitrolo"/>
    <property type="match status" value="1"/>
</dbReference>
<keyword evidence="2" id="KW-0288">FMN</keyword>
<keyword evidence="3" id="KW-0560">Oxidoreductase</keyword>
<keyword evidence="1" id="KW-0285">Flavoprotein</keyword>
<keyword evidence="4" id="KW-0503">Monooxygenase</keyword>
<dbReference type="InterPro" id="IPR036661">
    <property type="entry name" value="Luciferase-like_sf"/>
</dbReference>
<feature type="domain" description="Luciferase-like" evidence="6">
    <location>
        <begin position="61"/>
        <end position="413"/>
    </location>
</feature>
<evidence type="ECO:0000256" key="5">
    <source>
        <dbReference type="ARBA" id="ARBA00033748"/>
    </source>
</evidence>
<dbReference type="PANTHER" id="PTHR30011:SF16">
    <property type="entry name" value="C2H2 FINGER DOMAIN TRANSCRIPTION FACTOR (EUROFUNG)-RELATED"/>
    <property type="match status" value="1"/>
</dbReference>
<comment type="similarity">
    <text evidence="5">Belongs to the NtaA/SnaA/DszA monooxygenase family.</text>
</comment>
<dbReference type="PIRSF" id="PIRSF000337">
    <property type="entry name" value="NTA_MOA"/>
    <property type="match status" value="1"/>
</dbReference>